<dbReference type="Proteomes" id="UP001066276">
    <property type="component" value="Chromosome 7"/>
</dbReference>
<reference evidence="1" key="1">
    <citation type="journal article" date="2022" name="bioRxiv">
        <title>Sequencing and chromosome-scale assembly of the giantPleurodeles waltlgenome.</title>
        <authorList>
            <person name="Brown T."/>
            <person name="Elewa A."/>
            <person name="Iarovenko S."/>
            <person name="Subramanian E."/>
            <person name="Araus A.J."/>
            <person name="Petzold A."/>
            <person name="Susuki M."/>
            <person name="Suzuki K.-i.T."/>
            <person name="Hayashi T."/>
            <person name="Toyoda A."/>
            <person name="Oliveira C."/>
            <person name="Osipova E."/>
            <person name="Leigh N.D."/>
            <person name="Simon A."/>
            <person name="Yun M.H."/>
        </authorList>
    </citation>
    <scope>NUCLEOTIDE SEQUENCE</scope>
    <source>
        <strain evidence="1">20211129_DDA</strain>
        <tissue evidence="1">Liver</tissue>
    </source>
</reference>
<comment type="caution">
    <text evidence="1">The sequence shown here is derived from an EMBL/GenBank/DDBJ whole genome shotgun (WGS) entry which is preliminary data.</text>
</comment>
<keyword evidence="2" id="KW-1185">Reference proteome</keyword>
<name>A0AAV7PRG5_PLEWA</name>
<dbReference type="AlphaFoldDB" id="A0AAV7PRG5"/>
<organism evidence="1 2">
    <name type="scientific">Pleurodeles waltl</name>
    <name type="common">Iberian ribbed newt</name>
    <dbReference type="NCBI Taxonomy" id="8319"/>
    <lineage>
        <taxon>Eukaryota</taxon>
        <taxon>Metazoa</taxon>
        <taxon>Chordata</taxon>
        <taxon>Craniata</taxon>
        <taxon>Vertebrata</taxon>
        <taxon>Euteleostomi</taxon>
        <taxon>Amphibia</taxon>
        <taxon>Batrachia</taxon>
        <taxon>Caudata</taxon>
        <taxon>Salamandroidea</taxon>
        <taxon>Salamandridae</taxon>
        <taxon>Pleurodelinae</taxon>
        <taxon>Pleurodeles</taxon>
    </lineage>
</organism>
<gene>
    <name evidence="1" type="ORF">NDU88_009170</name>
</gene>
<accession>A0AAV7PRG5</accession>
<evidence type="ECO:0000313" key="2">
    <source>
        <dbReference type="Proteomes" id="UP001066276"/>
    </source>
</evidence>
<proteinExistence type="predicted"/>
<evidence type="ECO:0000313" key="1">
    <source>
        <dbReference type="EMBL" id="KAJ1130823.1"/>
    </source>
</evidence>
<dbReference type="EMBL" id="JANPWB010000011">
    <property type="protein sequence ID" value="KAJ1130823.1"/>
    <property type="molecule type" value="Genomic_DNA"/>
</dbReference>
<sequence length="126" mass="12933">MRLVGGGRGRDGRARHAAQGIRARNSDGLLCPGGPLAARPPAPPTCAATAAWLLNRPSPSAAGPRAMILSGVMDQRQSIGLLESPTGEEITSHGQHLGKAGLHTGMALLNSTPVTASKKDGLEKEK</sequence>
<protein>
    <submittedName>
        <fullName evidence="1">Uncharacterized protein</fullName>
    </submittedName>
</protein>